<dbReference type="Gene3D" id="3.30.565.10">
    <property type="entry name" value="Histidine kinase-like ATPase, C-terminal domain"/>
    <property type="match status" value="1"/>
</dbReference>
<dbReference type="InterPro" id="IPR005467">
    <property type="entry name" value="His_kinase_dom"/>
</dbReference>
<dbReference type="CDD" id="cd00075">
    <property type="entry name" value="HATPase"/>
    <property type="match status" value="1"/>
</dbReference>
<evidence type="ECO:0000256" key="5">
    <source>
        <dbReference type="ARBA" id="ARBA00022519"/>
    </source>
</evidence>
<comment type="function">
    <text evidence="15">Member of a two-component regulatory system.</text>
</comment>
<dbReference type="EMBL" id="JQ418536">
    <property type="protein sequence ID" value="AFK89850.1"/>
    <property type="molecule type" value="Genomic_DNA"/>
</dbReference>
<feature type="domain" description="Histidine kinase" evidence="16">
    <location>
        <begin position="121"/>
        <end position="334"/>
    </location>
</feature>
<dbReference type="SUPFAM" id="SSF47384">
    <property type="entry name" value="Homodimeric domain of signal transducing histidine kinase"/>
    <property type="match status" value="1"/>
</dbReference>
<dbReference type="SUPFAM" id="SSF158472">
    <property type="entry name" value="HAMP domain-like"/>
    <property type="match status" value="1"/>
</dbReference>
<dbReference type="GO" id="GO:0000155">
    <property type="term" value="F:phosphorelay sensor kinase activity"/>
    <property type="evidence" value="ECO:0007669"/>
    <property type="project" value="InterPro"/>
</dbReference>
<keyword evidence="8 15" id="KW-0812">Transmembrane</keyword>
<keyword evidence="6" id="KW-0597">Phosphoprotein</keyword>
<keyword evidence="10 15" id="KW-0418">Kinase</keyword>
<comment type="catalytic activity">
    <reaction evidence="1 15">
        <text>ATP + protein L-histidine = ADP + protein N-phospho-L-histidine.</text>
        <dbReference type="EC" id="2.7.13.3"/>
    </reaction>
</comment>
<dbReference type="SUPFAM" id="SSF55874">
    <property type="entry name" value="ATPase domain of HSP90 chaperone/DNA topoisomerase II/histidine kinase"/>
    <property type="match status" value="1"/>
</dbReference>
<dbReference type="InterPro" id="IPR006290">
    <property type="entry name" value="CztS_silS_copS"/>
</dbReference>
<sequence length="338" mass="37185">MFRALTASVSLPTASPPLTAWLVLDVTTHMHFFAMLERWFWGVLLASTVLSAALGWLVAKNGLRPVARVTQTAASMSAGSLKERIPLEPVPDELRALITAFNSMLGRLDDSFMRLSNFSADIAHELRTPISNLRTHTEVILAKKRAPEVYEENLSSNLEELNRLSGIIDGMLFLAKSDNGLIVPEAVELDLRTVISKLFGYYEFLAEDKGIQLQASGNASIFADSVMIDRVVSNLLSNALRYTSSGETIKVSIHDHGGRVELRLENPGPEIVPQHLDRIFDRFYRVDPARREGAGNAGLGLAIARSLMQAHGGTISCTSHEGRTTFILTFMRSPAPRT</sequence>
<dbReference type="PROSITE" id="PS50109">
    <property type="entry name" value="HIS_KIN"/>
    <property type="match status" value="1"/>
</dbReference>
<evidence type="ECO:0000313" key="18">
    <source>
        <dbReference type="EMBL" id="AFK89850.1"/>
    </source>
</evidence>
<dbReference type="CDD" id="cd00082">
    <property type="entry name" value="HisKA"/>
    <property type="match status" value="1"/>
</dbReference>
<keyword evidence="12 15" id="KW-1133">Transmembrane helix</keyword>
<feature type="domain" description="HAMP" evidence="17">
    <location>
        <begin position="60"/>
        <end position="113"/>
    </location>
</feature>
<evidence type="ECO:0000256" key="7">
    <source>
        <dbReference type="ARBA" id="ARBA00022679"/>
    </source>
</evidence>
<evidence type="ECO:0000256" key="13">
    <source>
        <dbReference type="ARBA" id="ARBA00023012"/>
    </source>
</evidence>
<dbReference type="AlphaFoldDB" id="I3W2M3"/>
<evidence type="ECO:0000256" key="6">
    <source>
        <dbReference type="ARBA" id="ARBA00022553"/>
    </source>
</evidence>
<dbReference type="GO" id="GO:0005524">
    <property type="term" value="F:ATP binding"/>
    <property type="evidence" value="ECO:0007669"/>
    <property type="project" value="UniProtKB-KW"/>
</dbReference>
<evidence type="ECO:0000256" key="2">
    <source>
        <dbReference type="ARBA" id="ARBA00004141"/>
    </source>
</evidence>
<organism evidence="18">
    <name type="scientific">Pseudomonas syringae</name>
    <dbReference type="NCBI Taxonomy" id="317"/>
    <lineage>
        <taxon>Bacteria</taxon>
        <taxon>Pseudomonadati</taxon>
        <taxon>Pseudomonadota</taxon>
        <taxon>Gammaproteobacteria</taxon>
        <taxon>Pseudomonadales</taxon>
        <taxon>Pseudomonadaceae</taxon>
        <taxon>Pseudomonas</taxon>
    </lineage>
</organism>
<evidence type="ECO:0000256" key="1">
    <source>
        <dbReference type="ARBA" id="ARBA00000085"/>
    </source>
</evidence>
<keyword evidence="13 15" id="KW-0902">Two-component regulatory system</keyword>
<keyword evidence="14 15" id="KW-0472">Membrane</keyword>
<evidence type="ECO:0000256" key="8">
    <source>
        <dbReference type="ARBA" id="ARBA00022692"/>
    </source>
</evidence>
<dbReference type="PANTHER" id="PTHR45436">
    <property type="entry name" value="SENSOR HISTIDINE KINASE YKOH"/>
    <property type="match status" value="1"/>
</dbReference>
<dbReference type="EC" id="2.7.13.3" evidence="15"/>
<evidence type="ECO:0000256" key="12">
    <source>
        <dbReference type="ARBA" id="ARBA00022989"/>
    </source>
</evidence>
<accession>I3W2M3</accession>
<evidence type="ECO:0000256" key="15">
    <source>
        <dbReference type="RuleBase" id="RU364088"/>
    </source>
</evidence>
<evidence type="ECO:0000256" key="11">
    <source>
        <dbReference type="ARBA" id="ARBA00022840"/>
    </source>
</evidence>
<dbReference type="PANTHER" id="PTHR45436:SF15">
    <property type="entry name" value="SENSOR HISTIDINE KINASE CUSS"/>
    <property type="match status" value="1"/>
</dbReference>
<keyword evidence="5 15" id="KW-0997">Cell inner membrane</keyword>
<dbReference type="NCBIfam" id="TIGR01386">
    <property type="entry name" value="cztS_silS_copS"/>
    <property type="match status" value="1"/>
</dbReference>
<dbReference type="InterPro" id="IPR003660">
    <property type="entry name" value="HAMP_dom"/>
</dbReference>
<keyword evidence="11 15" id="KW-0067">ATP-binding</keyword>
<keyword evidence="18" id="KW-0614">Plasmid</keyword>
<dbReference type="Pfam" id="PF00512">
    <property type="entry name" value="HisKA"/>
    <property type="match status" value="1"/>
</dbReference>
<keyword evidence="4 15" id="KW-1003">Cell membrane</keyword>
<evidence type="ECO:0000259" key="16">
    <source>
        <dbReference type="PROSITE" id="PS50109"/>
    </source>
</evidence>
<evidence type="ECO:0000256" key="14">
    <source>
        <dbReference type="ARBA" id="ARBA00023136"/>
    </source>
</evidence>
<comment type="subcellular location">
    <subcellularLocation>
        <location evidence="3 15">Cell inner membrane</location>
    </subcellularLocation>
    <subcellularLocation>
        <location evidence="2">Membrane</location>
        <topology evidence="2">Multi-pass membrane protein</topology>
    </subcellularLocation>
</comment>
<dbReference type="Pfam" id="PF00672">
    <property type="entry name" value="HAMP"/>
    <property type="match status" value="1"/>
</dbReference>
<name>I3W2M3_PSESX</name>
<dbReference type="InterPro" id="IPR003594">
    <property type="entry name" value="HATPase_dom"/>
</dbReference>
<geneLocation type="plasmid" evidence="18">
    <name>pPT14-32</name>
</geneLocation>
<protein>
    <recommendedName>
        <fullName evidence="15">Sensor protein</fullName>
        <ecNumber evidence="15">2.7.13.3</ecNumber>
    </recommendedName>
</protein>
<dbReference type="Gene3D" id="1.10.287.130">
    <property type="match status" value="1"/>
</dbReference>
<keyword evidence="9 15" id="KW-0547">Nucleotide-binding</keyword>
<dbReference type="InterPro" id="IPR050428">
    <property type="entry name" value="TCS_sensor_his_kinase"/>
</dbReference>
<dbReference type="FunFam" id="3.30.565.10:FF:000006">
    <property type="entry name" value="Sensor histidine kinase WalK"/>
    <property type="match status" value="1"/>
</dbReference>
<proteinExistence type="predicted"/>
<reference evidence="18" key="1">
    <citation type="submission" date="2012-01" db="EMBL/GenBank/DDBJ databases">
        <authorList>
            <person name="Summers A.O."/>
            <person name="Wireman J."/>
        </authorList>
    </citation>
    <scope>NUCLEOTIDE SEQUENCE</scope>
    <source>
        <strain evidence="18">PT14</strain>
        <plasmid evidence="18">pPT14-32</plasmid>
    </source>
</reference>
<dbReference type="PRINTS" id="PR00344">
    <property type="entry name" value="BCTRLSENSOR"/>
</dbReference>
<dbReference type="GO" id="GO:0005886">
    <property type="term" value="C:plasma membrane"/>
    <property type="evidence" value="ECO:0007669"/>
    <property type="project" value="UniProtKB-SubCell"/>
</dbReference>
<dbReference type="SMART" id="SM00387">
    <property type="entry name" value="HATPase_c"/>
    <property type="match status" value="1"/>
</dbReference>
<dbReference type="PROSITE" id="PS50885">
    <property type="entry name" value="HAMP"/>
    <property type="match status" value="1"/>
</dbReference>
<evidence type="ECO:0000256" key="10">
    <source>
        <dbReference type="ARBA" id="ARBA00022777"/>
    </source>
</evidence>
<dbReference type="InterPro" id="IPR003661">
    <property type="entry name" value="HisK_dim/P_dom"/>
</dbReference>
<evidence type="ECO:0000256" key="9">
    <source>
        <dbReference type="ARBA" id="ARBA00022741"/>
    </source>
</evidence>
<dbReference type="FunFam" id="1.10.287.130:FF:000001">
    <property type="entry name" value="Two-component sensor histidine kinase"/>
    <property type="match status" value="1"/>
</dbReference>
<dbReference type="Pfam" id="PF02518">
    <property type="entry name" value="HATPase_c"/>
    <property type="match status" value="1"/>
</dbReference>
<keyword evidence="7 15" id="KW-0808">Transferase</keyword>
<dbReference type="Gene3D" id="6.10.340.10">
    <property type="match status" value="1"/>
</dbReference>
<dbReference type="CDD" id="cd06225">
    <property type="entry name" value="HAMP"/>
    <property type="match status" value="1"/>
</dbReference>
<evidence type="ECO:0000256" key="3">
    <source>
        <dbReference type="ARBA" id="ARBA00004533"/>
    </source>
</evidence>
<dbReference type="InterPro" id="IPR036097">
    <property type="entry name" value="HisK_dim/P_sf"/>
</dbReference>
<evidence type="ECO:0000256" key="4">
    <source>
        <dbReference type="ARBA" id="ARBA00022475"/>
    </source>
</evidence>
<evidence type="ECO:0000259" key="17">
    <source>
        <dbReference type="PROSITE" id="PS50885"/>
    </source>
</evidence>
<dbReference type="SMART" id="SM00304">
    <property type="entry name" value="HAMP"/>
    <property type="match status" value="1"/>
</dbReference>
<dbReference type="InterPro" id="IPR036890">
    <property type="entry name" value="HATPase_C_sf"/>
</dbReference>
<dbReference type="InterPro" id="IPR004358">
    <property type="entry name" value="Sig_transdc_His_kin-like_C"/>
</dbReference>
<dbReference type="SMART" id="SM00388">
    <property type="entry name" value="HisKA"/>
    <property type="match status" value="1"/>
</dbReference>
<feature type="transmembrane region" description="Helical" evidence="15">
    <location>
        <begin position="39"/>
        <end position="59"/>
    </location>
</feature>